<evidence type="ECO:0000259" key="11">
    <source>
        <dbReference type="Pfam" id="PF00441"/>
    </source>
</evidence>
<dbReference type="Gene3D" id="2.40.110.10">
    <property type="entry name" value="Butyryl-CoA Dehydrogenase, subunit A, domain 2"/>
    <property type="match status" value="1"/>
</dbReference>
<dbReference type="Pfam" id="PF02771">
    <property type="entry name" value="Acyl-CoA_dh_N"/>
    <property type="match status" value="1"/>
</dbReference>
<evidence type="ECO:0000256" key="9">
    <source>
        <dbReference type="ARBA" id="ARBA00069043"/>
    </source>
</evidence>
<sequence>MPSYKAPLRDIQFVTNDLLNFSEHYKNLRTDVVLDQQMQSAILEEAAKFSENVISPLNAVGDQHGCKWSADGVTTPPGFKAAYKQYCEGGWPSLAMPEQYGGQGLPESLNVMVSELICSASVAWSGYPGLREGAIKTLVSYGNEKLKNTFLHNLVSGRWTGTMCLTESHCGTDLGQLKTKATPIADNEYSLSGTKIFISCGEHDMAENIVHIVLARLPDAPKGTAGISLFVVPKFLVKEDGSLGARNPVNCGSIEHKMGVHGFVTCVMNFDGAKGYLIGQPNKGLEAMFTFMNSARLTTALQGLVHSEVAYQGALPYAKERLAMRSLSGVKNPEGPADPIIVHPDVRRMLLTIKSFAEGFRAFAYYVAQQLDLSDHGQSEQQRSQAKNLLALLTPICKGFMTELGCEAAHHGVQVFGGHGYIKEWGMEQNQRDSRISTLYEGTTGIQALDLIGRKVLGSKGALLTNFSDIIQTFCKSQDSNPQMAEFIEPLKQSTIDWLNLANQIGQSATTDADELGAASVDFLMFSGYTILAYFWARMASVSLHKLESTTDDKDFYNSKINTARFYFQRILPRTATLKLTIQSGAQNLMAMDSEHF</sequence>
<dbReference type="InterPro" id="IPR025878">
    <property type="entry name" value="Acyl-CoA_dh-like_C_dom"/>
</dbReference>
<comment type="catalytic activity">
    <reaction evidence="6">
        <text>3-(methylsulfanyl)propanoyl-CoA + oxidized [electron-transfer flavoprotein] + H(+) = 3-(methylsulfanyl)acryloyl-CoA + reduced [electron-transfer flavoprotein]</text>
        <dbReference type="Rhea" id="RHEA:52612"/>
        <dbReference type="Rhea" id="RHEA-COMP:10685"/>
        <dbReference type="Rhea" id="RHEA-COMP:10686"/>
        <dbReference type="ChEBI" id="CHEBI:15378"/>
        <dbReference type="ChEBI" id="CHEBI:57692"/>
        <dbReference type="ChEBI" id="CHEBI:58307"/>
        <dbReference type="ChEBI" id="CHEBI:82815"/>
        <dbReference type="ChEBI" id="CHEBI:84994"/>
        <dbReference type="EC" id="1.3.99.41"/>
    </reaction>
    <physiologicalReaction direction="left-to-right" evidence="6">
        <dbReference type="Rhea" id="RHEA:52613"/>
    </physiologicalReaction>
</comment>
<evidence type="ECO:0000256" key="8">
    <source>
        <dbReference type="ARBA" id="ARBA00066694"/>
    </source>
</evidence>
<feature type="domain" description="Acyl-CoA oxidase/dehydrogenase middle" evidence="12">
    <location>
        <begin position="163"/>
        <end position="271"/>
    </location>
</feature>
<evidence type="ECO:0000256" key="4">
    <source>
        <dbReference type="ARBA" id="ARBA00022827"/>
    </source>
</evidence>
<dbReference type="PANTHER" id="PTHR42803">
    <property type="entry name" value="ACYL-COA DEHYDROGENASE"/>
    <property type="match status" value="1"/>
</dbReference>
<evidence type="ECO:0000259" key="13">
    <source>
        <dbReference type="Pfam" id="PF02771"/>
    </source>
</evidence>
<proteinExistence type="inferred from homology"/>
<dbReference type="Gene3D" id="1.10.540.10">
    <property type="entry name" value="Acyl-CoA dehydrogenase/oxidase, N-terminal domain"/>
    <property type="match status" value="1"/>
</dbReference>
<dbReference type="AlphaFoldDB" id="A0A7X5RJE3"/>
<dbReference type="InterPro" id="IPR036250">
    <property type="entry name" value="AcylCo_DH-like_C"/>
</dbReference>
<dbReference type="InterPro" id="IPR006091">
    <property type="entry name" value="Acyl-CoA_Oxase/DH_mid-dom"/>
</dbReference>
<evidence type="ECO:0000256" key="3">
    <source>
        <dbReference type="ARBA" id="ARBA00022630"/>
    </source>
</evidence>
<evidence type="ECO:0000313" key="16">
    <source>
        <dbReference type="Proteomes" id="UP000470213"/>
    </source>
</evidence>
<evidence type="ECO:0000256" key="5">
    <source>
        <dbReference type="ARBA" id="ARBA00023002"/>
    </source>
</evidence>
<dbReference type="RefSeq" id="WP_163083384.1">
    <property type="nucleotide sequence ID" value="NZ_JAAAWN010000001.1"/>
</dbReference>
<feature type="domain" description="Acyl-CoA dehydrogenase/oxidase C-terminal" evidence="11">
    <location>
        <begin position="282"/>
        <end position="454"/>
    </location>
</feature>
<keyword evidence="4 10" id="KW-0274">FAD</keyword>
<evidence type="ECO:0000313" key="15">
    <source>
        <dbReference type="EMBL" id="NDV89793.1"/>
    </source>
</evidence>
<evidence type="ECO:0000256" key="10">
    <source>
        <dbReference type="RuleBase" id="RU362125"/>
    </source>
</evidence>
<dbReference type="InterPro" id="IPR013786">
    <property type="entry name" value="AcylCoA_DH/ox_N"/>
</dbReference>
<evidence type="ECO:0000256" key="7">
    <source>
        <dbReference type="ARBA" id="ARBA00058683"/>
    </source>
</evidence>
<feature type="domain" description="Acetyl-CoA dehydrogenase-like C-terminal" evidence="14">
    <location>
        <begin position="469"/>
        <end position="593"/>
    </location>
</feature>
<organism evidence="15 16">
    <name type="scientific">Alteromonas profundi</name>
    <dbReference type="NCBI Taxonomy" id="2696062"/>
    <lineage>
        <taxon>Bacteria</taxon>
        <taxon>Pseudomonadati</taxon>
        <taxon>Pseudomonadota</taxon>
        <taxon>Gammaproteobacteria</taxon>
        <taxon>Alteromonadales</taxon>
        <taxon>Alteromonadaceae</taxon>
        <taxon>Alteromonas/Salinimonas group</taxon>
        <taxon>Alteromonas</taxon>
    </lineage>
</organism>
<comment type="similarity">
    <text evidence="2 10">Belongs to the acyl-CoA dehydrogenase family.</text>
</comment>
<dbReference type="SUPFAM" id="SSF56645">
    <property type="entry name" value="Acyl-CoA dehydrogenase NM domain-like"/>
    <property type="match status" value="1"/>
</dbReference>
<dbReference type="EC" id="1.3.99.41" evidence="8"/>
<protein>
    <recommendedName>
        <fullName evidence="9">3-methylmercaptopropionyl-CoA dehydrogenase</fullName>
        <ecNumber evidence="8">1.3.99.41</ecNumber>
    </recommendedName>
</protein>
<keyword evidence="3 10" id="KW-0285">Flavoprotein</keyword>
<dbReference type="FunFam" id="2.40.110.10:FF:000031">
    <property type="entry name" value="Acyl-CoA dehydrogenase, putative"/>
    <property type="match status" value="1"/>
</dbReference>
<comment type="cofactor">
    <cofactor evidence="1 10">
        <name>FAD</name>
        <dbReference type="ChEBI" id="CHEBI:57692"/>
    </cofactor>
</comment>
<dbReference type="Proteomes" id="UP000470213">
    <property type="component" value="Unassembled WGS sequence"/>
</dbReference>
<comment type="caution">
    <text evidence="15">The sequence shown here is derived from an EMBL/GenBank/DDBJ whole genome shotgun (WGS) entry which is preliminary data.</text>
</comment>
<keyword evidence="16" id="KW-1185">Reference proteome</keyword>
<comment type="function">
    <text evidence="7">Involved in the assimilation of dimethylsulphoniopropionate (DMSP), an important compound in the fixation of carbon in marine phytoplankton, by mediating the conversion of 3-(methylthio)propanoyl-CoA (MMPA-CoA) to 3-(methylthio)acryloyl-CoA (MTA-CoA).</text>
</comment>
<accession>A0A7X5RJE3</accession>
<dbReference type="SUPFAM" id="SSF47203">
    <property type="entry name" value="Acyl-CoA dehydrogenase C-terminal domain-like"/>
    <property type="match status" value="1"/>
</dbReference>
<dbReference type="EMBL" id="JAAAWN010000001">
    <property type="protein sequence ID" value="NDV89793.1"/>
    <property type="molecule type" value="Genomic_DNA"/>
</dbReference>
<dbReference type="GO" id="GO:0050660">
    <property type="term" value="F:flavin adenine dinucleotide binding"/>
    <property type="evidence" value="ECO:0007669"/>
    <property type="project" value="InterPro"/>
</dbReference>
<dbReference type="InterPro" id="IPR009100">
    <property type="entry name" value="AcylCoA_DH/oxidase_NM_dom_sf"/>
</dbReference>
<name>A0A7X5RJE3_9ALTE</name>
<reference evidence="15 16" key="1">
    <citation type="submission" date="2020-01" db="EMBL/GenBank/DDBJ databases">
        <authorList>
            <person name="Chen J."/>
            <person name="Zhu S."/>
            <person name="Yang J."/>
        </authorList>
    </citation>
    <scope>NUCLEOTIDE SEQUENCE [LARGE SCALE GENOMIC DNA]</scope>
    <source>
        <strain evidence="15 16">345S023</strain>
    </source>
</reference>
<dbReference type="Pfam" id="PF02770">
    <property type="entry name" value="Acyl-CoA_dh_M"/>
    <property type="match status" value="1"/>
</dbReference>
<evidence type="ECO:0000256" key="6">
    <source>
        <dbReference type="ARBA" id="ARBA00051388"/>
    </source>
</evidence>
<dbReference type="InterPro" id="IPR009075">
    <property type="entry name" value="AcylCo_DH/oxidase_C"/>
</dbReference>
<evidence type="ECO:0000259" key="14">
    <source>
        <dbReference type="Pfam" id="PF12806"/>
    </source>
</evidence>
<evidence type="ECO:0000256" key="1">
    <source>
        <dbReference type="ARBA" id="ARBA00001974"/>
    </source>
</evidence>
<dbReference type="Gene3D" id="1.20.140.10">
    <property type="entry name" value="Butyryl-CoA Dehydrogenase, subunit A, domain 3"/>
    <property type="match status" value="1"/>
</dbReference>
<feature type="domain" description="Acyl-CoA dehydrogenase/oxidase N-terminal" evidence="13">
    <location>
        <begin position="39"/>
        <end position="157"/>
    </location>
</feature>
<dbReference type="Pfam" id="PF12806">
    <property type="entry name" value="Acyl-CoA_dh_C"/>
    <property type="match status" value="1"/>
</dbReference>
<dbReference type="InterPro" id="IPR046373">
    <property type="entry name" value="Acyl-CoA_Oxase/DH_mid-dom_sf"/>
</dbReference>
<dbReference type="InterPro" id="IPR052166">
    <property type="entry name" value="Diverse_Acyl-CoA_DH"/>
</dbReference>
<dbReference type="PANTHER" id="PTHR42803:SF1">
    <property type="entry name" value="BROAD-SPECIFICITY LINEAR ACYL-COA DEHYDROGENASE FADE5"/>
    <property type="match status" value="1"/>
</dbReference>
<dbReference type="InterPro" id="IPR037069">
    <property type="entry name" value="AcylCoA_DH/ox_N_sf"/>
</dbReference>
<dbReference type="Pfam" id="PF00441">
    <property type="entry name" value="Acyl-CoA_dh_1"/>
    <property type="match status" value="1"/>
</dbReference>
<keyword evidence="5 10" id="KW-0560">Oxidoreductase</keyword>
<evidence type="ECO:0000259" key="12">
    <source>
        <dbReference type="Pfam" id="PF02770"/>
    </source>
</evidence>
<evidence type="ECO:0000256" key="2">
    <source>
        <dbReference type="ARBA" id="ARBA00009347"/>
    </source>
</evidence>
<dbReference type="GO" id="GO:0016627">
    <property type="term" value="F:oxidoreductase activity, acting on the CH-CH group of donors"/>
    <property type="evidence" value="ECO:0007669"/>
    <property type="project" value="InterPro"/>
</dbReference>
<gene>
    <name evidence="15" type="ORF">GTH32_01105</name>
</gene>